<dbReference type="Proteomes" id="UP001345827">
    <property type="component" value="Unassembled WGS sequence"/>
</dbReference>
<feature type="compositionally biased region" description="Polar residues" evidence="1">
    <location>
        <begin position="476"/>
        <end position="495"/>
    </location>
</feature>
<proteinExistence type="predicted"/>
<dbReference type="AlphaFoldDB" id="A0AAV9QHF9"/>
<evidence type="ECO:0008006" key="4">
    <source>
        <dbReference type="Google" id="ProtNLM"/>
    </source>
</evidence>
<feature type="compositionally biased region" description="Basic and acidic residues" evidence="1">
    <location>
        <begin position="391"/>
        <end position="406"/>
    </location>
</feature>
<feature type="region of interest" description="Disordered" evidence="1">
    <location>
        <begin position="180"/>
        <end position="210"/>
    </location>
</feature>
<evidence type="ECO:0000313" key="3">
    <source>
        <dbReference type="Proteomes" id="UP001345827"/>
    </source>
</evidence>
<feature type="compositionally biased region" description="Basic and acidic residues" evidence="1">
    <location>
        <begin position="455"/>
        <end position="466"/>
    </location>
</feature>
<keyword evidence="3" id="KW-1185">Reference proteome</keyword>
<sequence>MADAAASLIAIATFGVKLTTTLYEFGANAASAREQTDRIARHLRLYSEVLEVLVDRIDDSEPIHSAKALNLVDEVYDQSYDLFDKIRDLIPNKGDRMTFLRKLAWNFKKSRVALVVSEIEYLKSTVTLLVTVLFAGKKIRSSRRKKGSKKDSEKDGEEVKLQCAKVKNAIVEQINASTQKQNMQVKVEEEEQNEPVTEHENRERTLTKPGTGVLQNSMEIVNFRESLGQTEDEGEERALVLSRSFDLIAKLLDQWTTLAEDVTSSSVRQGNGQTGNLGTSENPQHDQTPANLAPKADYQQGEDADSNTSVKPQGGSFREEKHREMLTKAYLNARNRAERAEEELARLKASFQPLEEIPTEELSHSSTKDYLADTSSSESDKNVLICDSDQSDIRESLRNDSKKTEFYRGAERRSETLWYSDELERLRDDEWHSSDDSNQRKWERFKKRKQQDIAVRMKERDGEINKILRPKRVGTSEVQITARNQRDTTGSQPRRTTYVEPRLHDDSDKYQPSPPPRSRGASSPPLMFPVSSHIPRTRADADMQEEYTYPRSTRHAEEQTATVSRARPSPGDRVKVEGSETRHAESPSGRRNTPLRRPSMPSAEEYDPRYQRYTRQPPNHL</sequence>
<feature type="region of interest" description="Disordered" evidence="1">
    <location>
        <begin position="428"/>
        <end position="621"/>
    </location>
</feature>
<dbReference type="EMBL" id="JAXLQG010000003">
    <property type="protein sequence ID" value="KAK5542467.1"/>
    <property type="molecule type" value="Genomic_DNA"/>
</dbReference>
<feature type="compositionally biased region" description="Basic and acidic residues" evidence="1">
    <location>
        <begin position="570"/>
        <end position="585"/>
    </location>
</feature>
<feature type="region of interest" description="Disordered" evidence="1">
    <location>
        <begin position="262"/>
        <end position="322"/>
    </location>
</feature>
<protein>
    <recommendedName>
        <fullName evidence="4">Fungal N-terminal domain-containing protein</fullName>
    </recommendedName>
</protein>
<accession>A0AAV9QHF9</accession>
<name>A0AAV9QHF9_9PEZI</name>
<comment type="caution">
    <text evidence="2">The sequence shown here is derived from an EMBL/GenBank/DDBJ whole genome shotgun (WGS) entry which is preliminary data.</text>
</comment>
<feature type="compositionally biased region" description="Polar residues" evidence="1">
    <location>
        <begin position="262"/>
        <end position="290"/>
    </location>
</feature>
<gene>
    <name evidence="2" type="ORF">LTR25_002353</name>
</gene>
<reference evidence="2 3" key="1">
    <citation type="submission" date="2023-06" db="EMBL/GenBank/DDBJ databases">
        <title>Black Yeasts Isolated from many extreme environments.</title>
        <authorList>
            <person name="Coleine C."/>
            <person name="Stajich J.E."/>
            <person name="Selbmann L."/>
        </authorList>
    </citation>
    <scope>NUCLEOTIDE SEQUENCE [LARGE SCALE GENOMIC DNA]</scope>
    <source>
        <strain evidence="2 3">CCFEE 5887</strain>
    </source>
</reference>
<feature type="compositionally biased region" description="Basic and acidic residues" evidence="1">
    <location>
        <begin position="196"/>
        <end position="206"/>
    </location>
</feature>
<feature type="compositionally biased region" description="Basic and acidic residues" evidence="1">
    <location>
        <begin position="361"/>
        <end position="371"/>
    </location>
</feature>
<feature type="region of interest" description="Disordered" evidence="1">
    <location>
        <begin position="352"/>
        <end position="406"/>
    </location>
</feature>
<feature type="compositionally biased region" description="Basic and acidic residues" evidence="1">
    <location>
        <begin position="428"/>
        <end position="442"/>
    </location>
</feature>
<evidence type="ECO:0000313" key="2">
    <source>
        <dbReference type="EMBL" id="KAK5542467.1"/>
    </source>
</evidence>
<evidence type="ECO:0000256" key="1">
    <source>
        <dbReference type="SAM" id="MobiDB-lite"/>
    </source>
</evidence>
<organism evidence="2 3">
    <name type="scientific">Vermiconidia calcicola</name>
    <dbReference type="NCBI Taxonomy" id="1690605"/>
    <lineage>
        <taxon>Eukaryota</taxon>
        <taxon>Fungi</taxon>
        <taxon>Dikarya</taxon>
        <taxon>Ascomycota</taxon>
        <taxon>Pezizomycotina</taxon>
        <taxon>Dothideomycetes</taxon>
        <taxon>Dothideomycetidae</taxon>
        <taxon>Mycosphaerellales</taxon>
        <taxon>Extremaceae</taxon>
        <taxon>Vermiconidia</taxon>
    </lineage>
</organism>